<dbReference type="PANTHER" id="PTHR33972:SF26">
    <property type="match status" value="1"/>
</dbReference>
<keyword evidence="3" id="KW-1185">Reference proteome</keyword>
<evidence type="ECO:0000313" key="3">
    <source>
        <dbReference type="Proteomes" id="UP001604277"/>
    </source>
</evidence>
<comment type="caution">
    <text evidence="1">The sequence shown here is derived from an EMBL/GenBank/DDBJ whole genome shotgun (WGS) entry which is preliminary data.</text>
</comment>
<name>A0ABD1P4E7_9LAMI</name>
<evidence type="ECO:0000313" key="1">
    <source>
        <dbReference type="EMBL" id="KAL2458213.1"/>
    </source>
</evidence>
<organism evidence="1 3">
    <name type="scientific">Forsythia ovata</name>
    <dbReference type="NCBI Taxonomy" id="205694"/>
    <lineage>
        <taxon>Eukaryota</taxon>
        <taxon>Viridiplantae</taxon>
        <taxon>Streptophyta</taxon>
        <taxon>Embryophyta</taxon>
        <taxon>Tracheophyta</taxon>
        <taxon>Spermatophyta</taxon>
        <taxon>Magnoliopsida</taxon>
        <taxon>eudicotyledons</taxon>
        <taxon>Gunneridae</taxon>
        <taxon>Pentapetalae</taxon>
        <taxon>asterids</taxon>
        <taxon>lamiids</taxon>
        <taxon>Lamiales</taxon>
        <taxon>Oleaceae</taxon>
        <taxon>Forsythieae</taxon>
        <taxon>Forsythia</taxon>
    </lineage>
</organism>
<accession>A0ABD1P4E7</accession>
<dbReference type="EMBL" id="JBFOLJ010000029">
    <property type="protein sequence ID" value="KAL2458477.1"/>
    <property type="molecule type" value="Genomic_DNA"/>
</dbReference>
<dbReference type="PANTHER" id="PTHR33972">
    <property type="entry name" value="EXPRESSED PROTEIN"/>
    <property type="match status" value="1"/>
</dbReference>
<protein>
    <submittedName>
        <fullName evidence="1">Uncharacterized protein</fullName>
    </submittedName>
</protein>
<sequence length="194" mass="21325">MAMSRMLSQALMRAPLHTRSTPRALITHRHCSDQSGKTQVEFIEVELDPSSSSQSDSHEAAAEVISAGLKKLEEAIHRIVVRRSAPDWLPFLPGHSYWVPPSNSNGIMRHPQGLIEVVGSLTTVADMNRGTPLDFLTEDETMSFSSARGWPSSTYFIEGTSSPIHPIPVVEVEVNIHRNVNNVGSKPSSEEEEG</sequence>
<dbReference type="EMBL" id="JBFOLJ010000031">
    <property type="protein sequence ID" value="KAL2458213.1"/>
    <property type="molecule type" value="Genomic_DNA"/>
</dbReference>
<reference evidence="1" key="1">
    <citation type="submission" date="2024-07" db="EMBL/GenBank/DDBJ databases">
        <title>Two chromosome-level genome assemblies of Korean endemic species Abeliophyllum distichum and Forsythia ovata (Oleaceae).</title>
        <authorList>
            <person name="Mun J.H."/>
        </authorList>
    </citation>
    <scope>NUCLEOTIDE SEQUENCE</scope>
    <source>
        <strain evidence="1">KNKB202402200001</strain>
        <tissue evidence="1">Leaf</tissue>
    </source>
</reference>
<gene>
    <name evidence="2" type="ORF">Fot_55747</name>
    <name evidence="1" type="ORF">Fot_55876</name>
</gene>
<dbReference type="Proteomes" id="UP001604277">
    <property type="component" value="Unassembled WGS sequence"/>
</dbReference>
<proteinExistence type="predicted"/>
<dbReference type="AlphaFoldDB" id="A0ABD1P4E7"/>
<evidence type="ECO:0000313" key="2">
    <source>
        <dbReference type="EMBL" id="KAL2458477.1"/>
    </source>
</evidence>
<reference evidence="3" key="2">
    <citation type="submission" date="2024-07" db="EMBL/GenBank/DDBJ databases">
        <title>Two chromosome-level genome assemblies of Korean endemic species Abeliophyllum distichum and Forsythia ovata (Oleaceae).</title>
        <authorList>
            <person name="Jang H."/>
        </authorList>
    </citation>
    <scope>NUCLEOTIDE SEQUENCE [LARGE SCALE GENOMIC DNA]</scope>
</reference>